<evidence type="ECO:0000313" key="1">
    <source>
        <dbReference type="EMBL" id="KAH7980753.1"/>
    </source>
</evidence>
<proteinExistence type="predicted"/>
<keyword evidence="2" id="KW-1185">Reference proteome</keyword>
<organism evidence="1 2">
    <name type="scientific">Dermacentor silvarum</name>
    <name type="common">Tick</name>
    <dbReference type="NCBI Taxonomy" id="543639"/>
    <lineage>
        <taxon>Eukaryota</taxon>
        <taxon>Metazoa</taxon>
        <taxon>Ecdysozoa</taxon>
        <taxon>Arthropoda</taxon>
        <taxon>Chelicerata</taxon>
        <taxon>Arachnida</taxon>
        <taxon>Acari</taxon>
        <taxon>Parasitiformes</taxon>
        <taxon>Ixodida</taxon>
        <taxon>Ixodoidea</taxon>
        <taxon>Ixodidae</taxon>
        <taxon>Rhipicephalinae</taxon>
        <taxon>Dermacentor</taxon>
    </lineage>
</organism>
<protein>
    <submittedName>
        <fullName evidence="1">Uncharacterized protein</fullName>
    </submittedName>
</protein>
<gene>
    <name evidence="1" type="ORF">HPB49_018937</name>
</gene>
<dbReference type="EMBL" id="CM023470">
    <property type="protein sequence ID" value="KAH7980753.1"/>
    <property type="molecule type" value="Genomic_DNA"/>
</dbReference>
<comment type="caution">
    <text evidence="1">The sequence shown here is derived from an EMBL/GenBank/DDBJ whole genome shotgun (WGS) entry which is preliminary data.</text>
</comment>
<reference evidence="1" key="1">
    <citation type="submission" date="2020-05" db="EMBL/GenBank/DDBJ databases">
        <title>Large-scale comparative analyses of tick genomes elucidate their genetic diversity and vector capacities.</title>
        <authorList>
            <person name="Jia N."/>
            <person name="Wang J."/>
            <person name="Shi W."/>
            <person name="Du L."/>
            <person name="Sun Y."/>
            <person name="Zhan W."/>
            <person name="Jiang J."/>
            <person name="Wang Q."/>
            <person name="Zhang B."/>
            <person name="Ji P."/>
            <person name="Sakyi L.B."/>
            <person name="Cui X."/>
            <person name="Yuan T."/>
            <person name="Jiang B."/>
            <person name="Yang W."/>
            <person name="Lam T.T.-Y."/>
            <person name="Chang Q."/>
            <person name="Ding S."/>
            <person name="Wang X."/>
            <person name="Zhu J."/>
            <person name="Ruan X."/>
            <person name="Zhao L."/>
            <person name="Wei J."/>
            <person name="Que T."/>
            <person name="Du C."/>
            <person name="Cheng J."/>
            <person name="Dai P."/>
            <person name="Han X."/>
            <person name="Huang E."/>
            <person name="Gao Y."/>
            <person name="Liu J."/>
            <person name="Shao H."/>
            <person name="Ye R."/>
            <person name="Li L."/>
            <person name="Wei W."/>
            <person name="Wang X."/>
            <person name="Wang C."/>
            <person name="Yang T."/>
            <person name="Huo Q."/>
            <person name="Li W."/>
            <person name="Guo W."/>
            <person name="Chen H."/>
            <person name="Zhou L."/>
            <person name="Ni X."/>
            <person name="Tian J."/>
            <person name="Zhou Y."/>
            <person name="Sheng Y."/>
            <person name="Liu T."/>
            <person name="Pan Y."/>
            <person name="Xia L."/>
            <person name="Li J."/>
            <person name="Zhao F."/>
            <person name="Cao W."/>
        </authorList>
    </citation>
    <scope>NUCLEOTIDE SEQUENCE</scope>
    <source>
        <strain evidence="1">Dsil-2018</strain>
    </source>
</reference>
<accession>A0ACB8E2A5</accession>
<dbReference type="Proteomes" id="UP000821865">
    <property type="component" value="Chromosome 1"/>
</dbReference>
<name>A0ACB8E2A5_DERSI</name>
<sequence>MQRPGHYCICDARSPASATFGALSAVTSSAPALAIDPGPAGVQASSAAPVLALVQRRYGRHGLSGWVALPPARRVLFLPETLGASSQQPPDNARAWRQRAPRGASRVRYESSTRPLRTWVASPPEAALLERKRHIGRRRARTAMSKVRKTDAAPVPRRDSRRMQVLMVEDFDVAPSSVEEDAPRRREVDNGGAAASDSDVEENCSGDERPCRSTAVLDDEIHWPLGVLQEQFHILQERIVDEVRRVMREEFYEMRMSMATPPESPAPGSPVPPTSFDGQFKAFAKFGDSKSTGDAITLSNSDKWFKQAKVIDGKKITTTDTGIYFKQVAKTKKALNLKEYQQFLEVIAKNKKVEVEEIKDKLSTCGPPATTRTTPVATGGAVARLTDHTKYTGTHKQRFDEAGKGRGKEGRQDVPSESGYVSGYKDEGNYNKTH</sequence>
<evidence type="ECO:0000313" key="2">
    <source>
        <dbReference type="Proteomes" id="UP000821865"/>
    </source>
</evidence>